<feature type="compositionally biased region" description="Basic and acidic residues" evidence="1">
    <location>
        <begin position="289"/>
        <end position="341"/>
    </location>
</feature>
<keyword evidence="3" id="KW-1185">Reference proteome</keyword>
<reference evidence="2 3" key="1">
    <citation type="submission" date="2022-01" db="EMBL/GenBank/DDBJ databases">
        <authorList>
            <person name="Xiong W."/>
            <person name="Schranz E."/>
        </authorList>
    </citation>
    <scope>NUCLEOTIDE SEQUENCE [LARGE SCALE GENOMIC DNA]</scope>
</reference>
<dbReference type="AlphaFoldDB" id="A0AAU9PV10"/>
<feature type="compositionally biased region" description="Basic and acidic residues" evidence="1">
    <location>
        <begin position="348"/>
        <end position="359"/>
    </location>
</feature>
<feature type="region of interest" description="Disordered" evidence="1">
    <location>
        <begin position="289"/>
        <end position="408"/>
    </location>
</feature>
<dbReference type="PANTHER" id="PTHR34835">
    <property type="entry name" value="OS07G0283600 PROTEIN-RELATED"/>
    <property type="match status" value="1"/>
</dbReference>
<gene>
    <name evidence="2" type="ORF">LVIROSA_LOCUS39265</name>
</gene>
<evidence type="ECO:0000256" key="1">
    <source>
        <dbReference type="SAM" id="MobiDB-lite"/>
    </source>
</evidence>
<evidence type="ECO:0000313" key="3">
    <source>
        <dbReference type="Proteomes" id="UP001157418"/>
    </source>
</evidence>
<protein>
    <recommendedName>
        <fullName evidence="4">Aminotransferase-like plant mobile domain-containing protein</fullName>
    </recommendedName>
</protein>
<dbReference type="Proteomes" id="UP001157418">
    <property type="component" value="Unassembled WGS sequence"/>
</dbReference>
<comment type="caution">
    <text evidence="2">The sequence shown here is derived from an EMBL/GenBank/DDBJ whole genome shotgun (WGS) entry which is preliminary data.</text>
</comment>
<sequence>MRLGSLLTMASNGIPGKLSRYVVNCFDLDKMKINLPVGSIDITSDLIHNLLGIPTGGRKINEFDLNEKTETGLLEWRNIYNGKNMRPSQIEKHIYKSSCSGKIFQLDFAVLFLNLFCEQNKLGTCKNILLPHLYEAWCAHIIDCLKVCKIYWDEKDRTDNFCGPLLVLLLAYLDFMKNLKKDSIKILEHPIHYWDIDKMSKRERAEILSGSFGNVDVDENIPDFNEDSDSDDEDDMSVEELKCKLIKKYMNLVEMKKNILELLSFSVSKFKESNELLDIKYKIEEELANSKKAQHEERSNQKSEKEGQHEVDVEHEVQKEKGAEELDKLEVGKDNLNKTENEIEIEKEDERTTAPENERTPSPLLKLMSEQDYLLSNSKRKKDDEKYNIEDDENDDEDKGNNSEEKKR</sequence>
<name>A0AAU9PV10_9ASTR</name>
<organism evidence="2 3">
    <name type="scientific">Lactuca virosa</name>
    <dbReference type="NCBI Taxonomy" id="75947"/>
    <lineage>
        <taxon>Eukaryota</taxon>
        <taxon>Viridiplantae</taxon>
        <taxon>Streptophyta</taxon>
        <taxon>Embryophyta</taxon>
        <taxon>Tracheophyta</taxon>
        <taxon>Spermatophyta</taxon>
        <taxon>Magnoliopsida</taxon>
        <taxon>eudicotyledons</taxon>
        <taxon>Gunneridae</taxon>
        <taxon>Pentapetalae</taxon>
        <taxon>asterids</taxon>
        <taxon>campanulids</taxon>
        <taxon>Asterales</taxon>
        <taxon>Asteraceae</taxon>
        <taxon>Cichorioideae</taxon>
        <taxon>Cichorieae</taxon>
        <taxon>Lactucinae</taxon>
        <taxon>Lactuca</taxon>
    </lineage>
</organism>
<proteinExistence type="predicted"/>
<dbReference type="PANTHER" id="PTHR34835:SF90">
    <property type="entry name" value="AMINOTRANSFERASE-LIKE PLANT MOBILE DOMAIN-CONTAINING PROTEIN"/>
    <property type="match status" value="1"/>
</dbReference>
<feature type="compositionally biased region" description="Basic and acidic residues" evidence="1">
    <location>
        <begin position="399"/>
        <end position="408"/>
    </location>
</feature>
<evidence type="ECO:0000313" key="2">
    <source>
        <dbReference type="EMBL" id="CAH1454066.1"/>
    </source>
</evidence>
<dbReference type="EMBL" id="CAKMRJ010005745">
    <property type="protein sequence ID" value="CAH1454066.1"/>
    <property type="molecule type" value="Genomic_DNA"/>
</dbReference>
<accession>A0AAU9PV10</accession>
<evidence type="ECO:0008006" key="4">
    <source>
        <dbReference type="Google" id="ProtNLM"/>
    </source>
</evidence>